<protein>
    <submittedName>
        <fullName evidence="2">Uncharacterized protein</fullName>
    </submittedName>
</protein>
<sequence>GPRGTDDAGMRPPLPHGGCHRGERRGWGVGGYVRRSEDDPAAAGDRGDRRPQGGAGLQERLGGWPLRADAVVRGEPEPRRMGGPPREAGVLPGTPRRAAGPRDAVPHGPEGM</sequence>
<proteinExistence type="predicted"/>
<reference evidence="2" key="1">
    <citation type="submission" date="2020-02" db="EMBL/GenBank/DDBJ databases">
        <authorList>
            <person name="Meier V. D."/>
        </authorList>
    </citation>
    <scope>NUCLEOTIDE SEQUENCE</scope>
    <source>
        <strain evidence="2">AVDCRST_MAG80</strain>
    </source>
</reference>
<dbReference type="EMBL" id="CADCVC010000073">
    <property type="protein sequence ID" value="CAA9435405.1"/>
    <property type="molecule type" value="Genomic_DNA"/>
</dbReference>
<name>A0A6J4Q715_9ACTN</name>
<evidence type="ECO:0000313" key="2">
    <source>
        <dbReference type="EMBL" id="CAA9435405.1"/>
    </source>
</evidence>
<evidence type="ECO:0000256" key="1">
    <source>
        <dbReference type="SAM" id="MobiDB-lite"/>
    </source>
</evidence>
<organism evidence="2">
    <name type="scientific">uncultured Rubrobacteraceae bacterium</name>
    <dbReference type="NCBI Taxonomy" id="349277"/>
    <lineage>
        <taxon>Bacteria</taxon>
        <taxon>Bacillati</taxon>
        <taxon>Actinomycetota</taxon>
        <taxon>Rubrobacteria</taxon>
        <taxon>Rubrobacterales</taxon>
        <taxon>Rubrobacteraceae</taxon>
        <taxon>environmental samples</taxon>
    </lineage>
</organism>
<gene>
    <name evidence="2" type="ORF">AVDCRST_MAG80-877</name>
</gene>
<feature type="region of interest" description="Disordered" evidence="1">
    <location>
        <begin position="1"/>
        <end position="112"/>
    </location>
</feature>
<feature type="non-terminal residue" evidence="2">
    <location>
        <position position="112"/>
    </location>
</feature>
<feature type="non-terminal residue" evidence="2">
    <location>
        <position position="1"/>
    </location>
</feature>
<dbReference type="AlphaFoldDB" id="A0A6J4Q715"/>
<accession>A0A6J4Q715</accession>
<feature type="compositionally biased region" description="Basic and acidic residues" evidence="1">
    <location>
        <begin position="70"/>
        <end position="80"/>
    </location>
</feature>